<dbReference type="GO" id="GO:0005998">
    <property type="term" value="P:xylulose catabolic process"/>
    <property type="evidence" value="ECO:0007669"/>
    <property type="project" value="UniProtKB-UniRule"/>
</dbReference>
<dbReference type="InterPro" id="IPR050406">
    <property type="entry name" value="FGGY_Carb_Kinase"/>
</dbReference>
<dbReference type="STRING" id="1758689.SGUI_0026"/>
<evidence type="ECO:0000256" key="2">
    <source>
        <dbReference type="ARBA" id="ARBA00022629"/>
    </source>
</evidence>
<evidence type="ECO:0000256" key="3">
    <source>
        <dbReference type="ARBA" id="ARBA00022679"/>
    </source>
</evidence>
<evidence type="ECO:0000256" key="5">
    <source>
        <dbReference type="ARBA" id="ARBA00022777"/>
    </source>
</evidence>
<dbReference type="NCBIfam" id="TIGR01312">
    <property type="entry name" value="XylB"/>
    <property type="match status" value="1"/>
</dbReference>
<evidence type="ECO:0000256" key="4">
    <source>
        <dbReference type="ARBA" id="ARBA00022741"/>
    </source>
</evidence>
<evidence type="ECO:0000256" key="10">
    <source>
        <dbReference type="RuleBase" id="RU364073"/>
    </source>
</evidence>
<evidence type="ECO:0000313" key="14">
    <source>
        <dbReference type="Proteomes" id="UP000092482"/>
    </source>
</evidence>
<keyword evidence="14" id="KW-1185">Reference proteome</keyword>
<dbReference type="KEGG" id="serj:SGUI_0026"/>
<keyword evidence="5 8" id="KW-0418">Kinase</keyword>
<feature type="domain" description="Carbohydrate kinase FGGY C-terminal" evidence="12">
    <location>
        <begin position="252"/>
        <end position="433"/>
    </location>
</feature>
<evidence type="ECO:0000256" key="1">
    <source>
        <dbReference type="ARBA" id="ARBA00009156"/>
    </source>
</evidence>
<dbReference type="PANTHER" id="PTHR43095:SF5">
    <property type="entry name" value="XYLULOSE KINASE"/>
    <property type="match status" value="1"/>
</dbReference>
<dbReference type="AlphaFoldDB" id="A0A1B1N7L1"/>
<dbReference type="GO" id="GO:0004856">
    <property type="term" value="F:D-xylulokinase activity"/>
    <property type="evidence" value="ECO:0007669"/>
    <property type="project" value="UniProtKB-UniRule"/>
</dbReference>
<dbReference type="PROSITE" id="PS00445">
    <property type="entry name" value="FGGY_KINASES_2"/>
    <property type="match status" value="1"/>
</dbReference>
<reference evidence="13 14" key="1">
    <citation type="submission" date="2016-03" db="EMBL/GenBank/DDBJ databases">
        <title>Shallow-sea hydrothermal system.</title>
        <authorList>
            <person name="Tang K."/>
        </authorList>
    </citation>
    <scope>NUCLEOTIDE SEQUENCE [LARGE SCALE GENOMIC DNA]</scope>
    <source>
        <strain evidence="13 14">JLT9</strain>
    </source>
</reference>
<dbReference type="Gene3D" id="3.30.420.40">
    <property type="match status" value="2"/>
</dbReference>
<keyword evidence="2 8" id="KW-0859">Xylose metabolism</keyword>
<evidence type="ECO:0000256" key="7">
    <source>
        <dbReference type="ARBA" id="ARBA00023277"/>
    </source>
</evidence>
<dbReference type="InterPro" id="IPR000577">
    <property type="entry name" value="Carb_kinase_FGGY"/>
</dbReference>
<comment type="function">
    <text evidence="8">Catalyzes the phosphorylation of D-xylulose to D-xylulose 5-phosphate.</text>
</comment>
<evidence type="ECO:0000256" key="8">
    <source>
        <dbReference type="HAMAP-Rule" id="MF_02220"/>
    </source>
</evidence>
<feature type="site" description="Important for activity" evidence="8">
    <location>
        <position position="13"/>
    </location>
</feature>
<dbReference type="RefSeq" id="WP_066634711.1">
    <property type="nucleotide sequence ID" value="NZ_CP014989.1"/>
</dbReference>
<sequence>MTGADATLVAGVDTSTQSCKVVVCDADTGEIVREGRGSHPNGTEVDPEHWWSAFQEATSGDLLEGVQALAVGGQQHGMVLLDEQDEVVRPALLWNDTRSADAARQLVDELGGPQAWADRIGVVPLAAITASKLRWVAEHEPESLRRAATCVLPHDWLTGQILRRPGGEVRGWTTDRGDASGTGYFSAATDDYDHDLVRLATGGGDLGLPRVLGPHEAAGRLARGSGGMLLGPGTGDNAAAALGLGVSPGDVVMSLGTSGTAFSVHDSPSADASGEVASYADASGAFLPLVCTLNAARVLTAASTVLQTDLAGLAELALQAPLGAEGLTLLPYLDGERTPNLPDATGTLSGITRDNLTPANLARAMVEGMVLGVGAGVDSLRREGVAVEQVHLIGGAVASRAVREVAADLLGVPVVVPEAGEYVALGAARQAASTLRDGDLPPWRAGTAQRLEARPSSAAQEVRARYRELVGTVHGV</sequence>
<dbReference type="EC" id="2.7.1.17" evidence="8 10"/>
<feature type="active site" description="Proton acceptor" evidence="8">
    <location>
        <position position="236"/>
    </location>
</feature>
<comment type="catalytic activity">
    <reaction evidence="8 10">
        <text>D-xylulose + ATP = D-xylulose 5-phosphate + ADP + H(+)</text>
        <dbReference type="Rhea" id="RHEA:10964"/>
        <dbReference type="ChEBI" id="CHEBI:15378"/>
        <dbReference type="ChEBI" id="CHEBI:17140"/>
        <dbReference type="ChEBI" id="CHEBI:30616"/>
        <dbReference type="ChEBI" id="CHEBI:57737"/>
        <dbReference type="ChEBI" id="CHEBI:456216"/>
        <dbReference type="EC" id="2.7.1.17"/>
    </reaction>
</comment>
<dbReference type="CDD" id="cd07809">
    <property type="entry name" value="ASKHA_NBD_FGGY_BaXK-like"/>
    <property type="match status" value="1"/>
</dbReference>
<dbReference type="GO" id="GO:0042732">
    <property type="term" value="P:D-xylose metabolic process"/>
    <property type="evidence" value="ECO:0007669"/>
    <property type="project" value="UniProtKB-KW"/>
</dbReference>
<dbReference type="OrthoDB" id="9805576at2"/>
<protein>
    <recommendedName>
        <fullName evidence="8 10">Xylulose kinase</fullName>
        <shortName evidence="8 10">Xylulokinase</shortName>
        <ecNumber evidence="8 10">2.7.1.17</ecNumber>
    </recommendedName>
</protein>
<dbReference type="SUPFAM" id="SSF53067">
    <property type="entry name" value="Actin-like ATPase domain"/>
    <property type="match status" value="2"/>
</dbReference>
<feature type="binding site" evidence="8">
    <location>
        <begin position="75"/>
        <end position="76"/>
    </location>
    <ligand>
        <name>substrate</name>
    </ligand>
</feature>
<dbReference type="InterPro" id="IPR018485">
    <property type="entry name" value="FGGY_C"/>
</dbReference>
<evidence type="ECO:0000313" key="13">
    <source>
        <dbReference type="EMBL" id="ANS77422.1"/>
    </source>
</evidence>
<dbReference type="PANTHER" id="PTHR43095">
    <property type="entry name" value="SUGAR KINASE"/>
    <property type="match status" value="1"/>
</dbReference>
<dbReference type="Proteomes" id="UP000092482">
    <property type="component" value="Chromosome"/>
</dbReference>
<evidence type="ECO:0000256" key="9">
    <source>
        <dbReference type="RuleBase" id="RU003733"/>
    </source>
</evidence>
<comment type="similarity">
    <text evidence="1 8 9">Belongs to the FGGY kinase family.</text>
</comment>
<keyword evidence="3 8" id="KW-0808">Transferase</keyword>
<dbReference type="Pfam" id="PF00370">
    <property type="entry name" value="FGGY_N"/>
    <property type="match status" value="1"/>
</dbReference>
<feature type="domain" description="Carbohydrate kinase FGGY N-terminal" evidence="11">
    <location>
        <begin position="9"/>
        <end position="242"/>
    </location>
</feature>
<dbReference type="HAMAP" id="MF_02220">
    <property type="entry name" value="XylB"/>
    <property type="match status" value="1"/>
</dbReference>
<gene>
    <name evidence="8 10" type="primary">xylB</name>
    <name evidence="13" type="ORF">SGUI_0026</name>
</gene>
<keyword evidence="6 8" id="KW-0067">ATP-binding</keyword>
<name>A0A1B1N7L1_9MICO</name>
<keyword evidence="4 8" id="KW-0547">Nucleotide-binding</keyword>
<dbReference type="PATRIC" id="fig|1758689.4.peg.27"/>
<dbReference type="InterPro" id="IPR018483">
    <property type="entry name" value="Carb_kinase_FGGY_CS"/>
</dbReference>
<dbReference type="InterPro" id="IPR043129">
    <property type="entry name" value="ATPase_NBD"/>
</dbReference>
<dbReference type="Pfam" id="PF02782">
    <property type="entry name" value="FGGY_C"/>
    <property type="match status" value="1"/>
</dbReference>
<dbReference type="PIRSF" id="PIRSF000538">
    <property type="entry name" value="GlpK"/>
    <property type="match status" value="1"/>
</dbReference>
<dbReference type="GO" id="GO:0005524">
    <property type="term" value="F:ATP binding"/>
    <property type="evidence" value="ECO:0007669"/>
    <property type="project" value="UniProtKB-UniRule"/>
</dbReference>
<keyword evidence="7 8" id="KW-0119">Carbohydrate metabolism</keyword>
<evidence type="ECO:0000259" key="11">
    <source>
        <dbReference type="Pfam" id="PF00370"/>
    </source>
</evidence>
<proteinExistence type="inferred from homology"/>
<dbReference type="InterPro" id="IPR018484">
    <property type="entry name" value="FGGY_N"/>
</dbReference>
<accession>A0A1B1N7L1</accession>
<evidence type="ECO:0000259" key="12">
    <source>
        <dbReference type="Pfam" id="PF02782"/>
    </source>
</evidence>
<organism evidence="13 14">
    <name type="scientific">Serinicoccus hydrothermalis</name>
    <dbReference type="NCBI Taxonomy" id="1758689"/>
    <lineage>
        <taxon>Bacteria</taxon>
        <taxon>Bacillati</taxon>
        <taxon>Actinomycetota</taxon>
        <taxon>Actinomycetes</taxon>
        <taxon>Micrococcales</taxon>
        <taxon>Ornithinimicrobiaceae</taxon>
        <taxon>Serinicoccus</taxon>
    </lineage>
</organism>
<dbReference type="EMBL" id="CP014989">
    <property type="protein sequence ID" value="ANS77422.1"/>
    <property type="molecule type" value="Genomic_DNA"/>
</dbReference>
<evidence type="ECO:0000256" key="6">
    <source>
        <dbReference type="ARBA" id="ARBA00022840"/>
    </source>
</evidence>
<dbReference type="InterPro" id="IPR006000">
    <property type="entry name" value="Xylulokinase"/>
</dbReference>